<dbReference type="InterPro" id="IPR016024">
    <property type="entry name" value="ARM-type_fold"/>
</dbReference>
<dbReference type="Gene3D" id="1.25.10.10">
    <property type="entry name" value="Leucine-rich Repeat Variant"/>
    <property type="match status" value="1"/>
</dbReference>
<dbReference type="Pfam" id="PF12783">
    <property type="entry name" value="Sec7-like_HUS"/>
    <property type="match status" value="1"/>
</dbReference>
<dbReference type="PROSITE" id="PS50190">
    <property type="entry name" value="SEC7"/>
    <property type="match status" value="1"/>
</dbReference>
<accession>A0A7R9YE87</accession>
<dbReference type="InterPro" id="IPR000904">
    <property type="entry name" value="Sec7_dom"/>
</dbReference>
<dbReference type="GO" id="GO:0012505">
    <property type="term" value="C:endomembrane system"/>
    <property type="evidence" value="ECO:0007669"/>
    <property type="project" value="UniProtKB-ARBA"/>
</dbReference>
<dbReference type="SMART" id="SM00222">
    <property type="entry name" value="Sec7"/>
    <property type="match status" value="1"/>
</dbReference>
<dbReference type="GO" id="GO:0005737">
    <property type="term" value="C:cytoplasm"/>
    <property type="evidence" value="ECO:0007669"/>
    <property type="project" value="UniProtKB-ARBA"/>
</dbReference>
<feature type="domain" description="SEC7" evidence="2">
    <location>
        <begin position="552"/>
        <end position="819"/>
    </location>
</feature>
<dbReference type="EMBL" id="HBEA01015809">
    <property type="protein sequence ID" value="CAD8262567.1"/>
    <property type="molecule type" value="Transcribed_RNA"/>
</dbReference>
<dbReference type="CDD" id="cd00171">
    <property type="entry name" value="Sec7"/>
    <property type="match status" value="1"/>
</dbReference>
<dbReference type="GO" id="GO:0016192">
    <property type="term" value="P:vesicle-mediated transport"/>
    <property type="evidence" value="ECO:0007669"/>
    <property type="project" value="UniProtKB-ARBA"/>
</dbReference>
<dbReference type="PANTHER" id="PTHR10663:SF388">
    <property type="entry name" value="GOLGI-SPECIFIC BREFELDIN A-RESISTANCE GUANINE NUCLEOTIDE EXCHANGE FACTOR 1"/>
    <property type="match status" value="1"/>
</dbReference>
<dbReference type="PANTHER" id="PTHR10663">
    <property type="entry name" value="GUANYL-NUCLEOTIDE EXCHANGE FACTOR"/>
    <property type="match status" value="1"/>
</dbReference>
<dbReference type="Pfam" id="PF01369">
    <property type="entry name" value="Sec7"/>
    <property type="match status" value="1"/>
</dbReference>
<reference evidence="3" key="1">
    <citation type="submission" date="2021-01" db="EMBL/GenBank/DDBJ databases">
        <authorList>
            <person name="Corre E."/>
            <person name="Pelletier E."/>
            <person name="Niang G."/>
            <person name="Scheremetjew M."/>
            <person name="Finn R."/>
            <person name="Kale V."/>
            <person name="Holt S."/>
            <person name="Cochrane G."/>
            <person name="Meng A."/>
            <person name="Brown T."/>
            <person name="Cohen L."/>
        </authorList>
    </citation>
    <scope>NUCLEOTIDE SEQUENCE</scope>
    <source>
        <strain evidence="3">CCMP2078</strain>
    </source>
</reference>
<organism evidence="3">
    <name type="scientific">Pinguiococcus pyrenoidosus</name>
    <dbReference type="NCBI Taxonomy" id="172671"/>
    <lineage>
        <taxon>Eukaryota</taxon>
        <taxon>Sar</taxon>
        <taxon>Stramenopiles</taxon>
        <taxon>Ochrophyta</taxon>
        <taxon>Pinguiophyceae</taxon>
        <taxon>Pinguiochrysidales</taxon>
        <taxon>Pinguiochrysidaceae</taxon>
        <taxon>Pinguiococcus</taxon>
    </lineage>
</organism>
<feature type="region of interest" description="Disordered" evidence="1">
    <location>
        <begin position="1749"/>
        <end position="1775"/>
    </location>
</feature>
<evidence type="ECO:0000256" key="1">
    <source>
        <dbReference type="SAM" id="MobiDB-lite"/>
    </source>
</evidence>
<evidence type="ECO:0000259" key="2">
    <source>
        <dbReference type="PROSITE" id="PS50190"/>
    </source>
</evidence>
<proteinExistence type="predicted"/>
<dbReference type="GO" id="GO:0005085">
    <property type="term" value="F:guanyl-nucleotide exchange factor activity"/>
    <property type="evidence" value="ECO:0007669"/>
    <property type="project" value="InterPro"/>
</dbReference>
<dbReference type="InterPro" id="IPR032691">
    <property type="entry name" value="Mon2/Sec7/BIG1-like_HUS"/>
</dbReference>
<dbReference type="InterPro" id="IPR035999">
    <property type="entry name" value="Sec7_dom_sf"/>
</dbReference>
<feature type="region of interest" description="Disordered" evidence="1">
    <location>
        <begin position="715"/>
        <end position="740"/>
    </location>
</feature>
<protein>
    <recommendedName>
        <fullName evidence="2">SEC7 domain-containing protein</fullName>
    </recommendedName>
</protein>
<feature type="compositionally biased region" description="Low complexity" evidence="1">
    <location>
        <begin position="1878"/>
        <end position="1887"/>
    </location>
</feature>
<feature type="region of interest" description="Disordered" evidence="1">
    <location>
        <begin position="1810"/>
        <end position="1992"/>
    </location>
</feature>
<dbReference type="SUPFAM" id="SSF48371">
    <property type="entry name" value="ARM repeat"/>
    <property type="match status" value="1"/>
</dbReference>
<dbReference type="InterPro" id="IPR023394">
    <property type="entry name" value="Sec7_C_sf"/>
</dbReference>
<dbReference type="InterPro" id="IPR011989">
    <property type="entry name" value="ARM-like"/>
</dbReference>
<evidence type="ECO:0000313" key="3">
    <source>
        <dbReference type="EMBL" id="CAD8262567.1"/>
    </source>
</evidence>
<dbReference type="Gene3D" id="1.10.1000.11">
    <property type="entry name" value="Arf Nucleotide-binding Site Opener,domain 2"/>
    <property type="match status" value="1"/>
</dbReference>
<dbReference type="Gene3D" id="1.10.220.20">
    <property type="match status" value="1"/>
</dbReference>
<feature type="region of interest" description="Disordered" evidence="1">
    <location>
        <begin position="1687"/>
        <end position="1736"/>
    </location>
</feature>
<feature type="region of interest" description="Disordered" evidence="1">
    <location>
        <begin position="1514"/>
        <end position="1537"/>
    </location>
</feature>
<gene>
    <name evidence="3" type="ORF">PPYR1160_LOCUS12069</name>
</gene>
<dbReference type="GO" id="GO:0032012">
    <property type="term" value="P:regulation of ARF protein signal transduction"/>
    <property type="evidence" value="ECO:0007669"/>
    <property type="project" value="InterPro"/>
</dbReference>
<dbReference type="SUPFAM" id="SSF48425">
    <property type="entry name" value="Sec7 domain"/>
    <property type="match status" value="1"/>
</dbReference>
<sequence length="1992" mass="216462">MASGASVLKGEIHNVVSVLRLNSRWASEERFRREIPLQAETALLYSLKELQELLNDHAEMRELEAPVYLKPFADIVESPDASNVVTGMALGAMQKFLLYGIICMDSLRAFDGVNMIAEAVCTCQFEETNRAMDEAVLINLLDLAQSCLRSDVGVLLTDDSIWGLFEVCFAISKQEKTSSLLRATAFNALANMVLLVFGRTEDFLSMKGFGREAAPASFSGVEDAVSRPPSARQRIIKHLSMLADNRVQDVKTCMLALRLTNVALETGGSNLSQETAVVEVLRTDLCKVLLQNSQTNDLNVLTLVLRVVFNLFNSIKEHMKVQLEVFLLSVHVALVESSGSTNEQKELALESLVEFCREPLLMLDLYVNYDCDVNCTNLFETICKALAKTANANPKRAQGEGSMQKLAIASHTAASAQLLVNPKQIFGPNLGTGAAGAYSSPARTGTAKRSSMNVLNKLAIEGILAVIEAIAKRCRMESDCVSHPADAGLGQGKEDAISPLPAISGLSTPLQASRHISYSDVEDGDSMEGLELSYGKEDAQWLSNARERTSIILQERKRLKKRVELVKRAFNGRHNNGVESETEAEQAKAPKKDWIEIGCDLGVFVRAVKTSPREAKDRRSPNPSPASIAIFLKETPGLDKGKIGEYLGKGPPEKYPFHAEVRACYAKLFDFRGFTFHHALRTYLEGFRLPGEAQCIDRLMESFAKQLFDQWSSLPRPDGIEGSAPGNHAYDSDPDADNASTKTSIGDDAFFANPFVDADAAFVLSFSTIMLNTDLHNPNLPEHKRMKLEEFKRNNRGINGGSDLPGGFLEDLYYSIRDEEVKVRHDIVSLTDNGVIDTDLFIGAMEQHFSRALGSSEAGASSMFARTSSPMPLASTVDANAACGVAGPHEQEMFANVCVRVRESIFEVFEESIDDLLVVKCLHGLHSYVRICVFFGRDVHFRIVLEQLLCYAEKYTTSLMYHPFLCAVRPPLAIGEALRAGLRAGGGADEIDSDKILPVPNPSLKEWSGAAAHRGLLAAILALRLLLTIFNDVDDLSFAENALSQPVQDFIVRWLVNLWWHGVLPEEVQQLSRPRSKLAAGVSAARGMDDQEGLVEANPEYDPAVIQRRDHAADRAKRRSTVFEALRSKELAGGNSGFGFNIGLGLGLGNVFGSIFQDADEDLMDDGDDAEKALSDGPSVLRLAVAAAQIRDLVSFQPRQVHSKAGYEPFLLQALLRAGLEKCQVSLSQHPDLEGEFVEESSQQSQKASVQKRIRPPAEAALLLQWACSVSGLHEDEYDAFEVMDTGFLGHWLSFFEAALGATPREKYNYMTDGGLFCVERVLCCLLLVLRAHVRASDPNSAALQELLERLKSIPISVVRRIGAALALGFLEVFYDLLLYLPPEQAAVAVPFREYLQCLVGQIDVAEEGTLVLLQALNNASYFTAARLEALLPLVHRLCGNSLASQAKLGAIALFPCWMTMLMRGAEDSISSCWSALVDLCTKCLFDEHEDVSRAAFEALQRLFLESLGEQRGLPSAESESSVDPEKTSVSRPPGIGEVRTSHWAEKLCHVLTRLPIVPFRAGGGESDESFTRVSVEAQLRSISFVSRVFTANVKALAEAGVLQFAWLAVVEFYGTILATSVQNSMTRESAAQLIVNMIVFLTHEGFLTYDRTADTSMMGFRTWELLDRLAPDVRNEVQILQSDVELPLPNPQGELQAHPALSGDAEPGVARFPSDSRPPEALSPHQKRGSAARVQTGDLAKAIEEAAPHRSAFGSPPRMLAGGSGVHDTSGTATRVLGDEGEKTSAAPSRNTAALAVAASTLDKDGIAHSGEASALGRETAPSDRRNATDEVPPTASPRPRPRPRPLVIATGDEPDPAGKPPALSPTSGKAAERAAADSSIAAPRAEVVDRGTPSSSARKNAAPSSALRDVDQEPHSGPQSSAGASRHGDASKEAGSFPSTGSESRLRTPPSKLPAEERLVRTPAKSTPRAQDLSPRKLRKHLSAGKSLVV</sequence>
<name>A0A7R9YE87_9STRA</name>